<proteinExistence type="predicted"/>
<evidence type="ECO:0000313" key="3">
    <source>
        <dbReference type="Proteomes" id="UP000307378"/>
    </source>
</evidence>
<feature type="transmembrane region" description="Helical" evidence="1">
    <location>
        <begin position="164"/>
        <end position="182"/>
    </location>
</feature>
<dbReference type="EMBL" id="STGU01000002">
    <property type="protein sequence ID" value="THV37850.1"/>
    <property type="molecule type" value="Genomic_DNA"/>
</dbReference>
<dbReference type="InterPro" id="IPR018719">
    <property type="entry name" value="DUF2243_membrane"/>
</dbReference>
<name>A0A4S8Q1M3_9HYPH</name>
<organism evidence="2 3">
    <name type="scientific">Rhizobium rosettiformans W3</name>
    <dbReference type="NCBI Taxonomy" id="538378"/>
    <lineage>
        <taxon>Bacteria</taxon>
        <taxon>Pseudomonadati</taxon>
        <taxon>Pseudomonadota</taxon>
        <taxon>Alphaproteobacteria</taxon>
        <taxon>Hyphomicrobiales</taxon>
        <taxon>Rhizobiaceae</taxon>
        <taxon>Rhizobium/Agrobacterium group</taxon>
        <taxon>Rhizobium</taxon>
    </lineage>
</organism>
<evidence type="ECO:0000313" key="2">
    <source>
        <dbReference type="EMBL" id="THV37850.1"/>
    </source>
</evidence>
<feature type="transmembrane region" description="Helical" evidence="1">
    <location>
        <begin position="135"/>
        <end position="152"/>
    </location>
</feature>
<gene>
    <name evidence="2" type="ORF">FAA86_03305</name>
</gene>
<keyword evidence="1" id="KW-1133">Transmembrane helix</keyword>
<dbReference type="RefSeq" id="WP_136538365.1">
    <property type="nucleotide sequence ID" value="NZ_STGU01000002.1"/>
</dbReference>
<accession>A0A4S8Q1M3</accession>
<dbReference type="Pfam" id="PF10002">
    <property type="entry name" value="DUF2243"/>
    <property type="match status" value="1"/>
</dbReference>
<feature type="transmembrane region" description="Helical" evidence="1">
    <location>
        <begin position="86"/>
        <end position="108"/>
    </location>
</feature>
<evidence type="ECO:0000256" key="1">
    <source>
        <dbReference type="SAM" id="Phobius"/>
    </source>
</evidence>
<keyword evidence="1" id="KW-0812">Transmembrane</keyword>
<keyword evidence="1" id="KW-0472">Membrane</keyword>
<dbReference type="Proteomes" id="UP000307378">
    <property type="component" value="Unassembled WGS sequence"/>
</dbReference>
<reference evidence="2 3" key="1">
    <citation type="submission" date="2019-04" db="EMBL/GenBank/DDBJ databases">
        <title>genome sequence of strain W3.</title>
        <authorList>
            <person name="Gao J."/>
            <person name="Sun J."/>
        </authorList>
    </citation>
    <scope>NUCLEOTIDE SEQUENCE [LARGE SCALE GENOMIC DNA]</scope>
    <source>
        <strain evidence="2 3">W3</strain>
    </source>
</reference>
<feature type="transmembrane region" description="Helical" evidence="1">
    <location>
        <begin position="54"/>
        <end position="79"/>
    </location>
</feature>
<sequence>MNKISKAGRQAGYAAMASGALGFALGGFFDGILLHQILQWHHLLSGLPQAAADLRFLILTDGLFHLAMYLVAALGLLWLWRGRAAVLAPAAGRLGLAWGLIGFGSWHITDALLSHWLLGIHRIRMDSDMPLVWDILWLCLFGLAPALLGVWLKRGGRGSGFHAAPLALAVITVAAGAVQAFPPASEGPVVVLFRSGMDETGVMAAIAAVDGSLAGRDPSGTLWAVALPEGGPASSLYAHGALVVSGAGLPAGCLDYTRPDEA</sequence>
<protein>
    <submittedName>
        <fullName evidence="2">DUF2243 domain-containing protein</fullName>
    </submittedName>
</protein>
<dbReference type="AlphaFoldDB" id="A0A4S8Q1M3"/>
<comment type="caution">
    <text evidence="2">The sequence shown here is derived from an EMBL/GenBank/DDBJ whole genome shotgun (WGS) entry which is preliminary data.</text>
</comment>
<feature type="transmembrane region" description="Helical" evidence="1">
    <location>
        <begin position="12"/>
        <end position="34"/>
    </location>
</feature>